<dbReference type="OrthoDB" id="463626at2"/>
<accession>A0A1G8XPB9</accession>
<evidence type="ECO:0000313" key="2">
    <source>
        <dbReference type="Proteomes" id="UP000199050"/>
    </source>
</evidence>
<proteinExistence type="predicted"/>
<dbReference type="AlphaFoldDB" id="A0A1G8XPB9"/>
<dbReference type="SUPFAM" id="SSF50630">
    <property type="entry name" value="Acid proteases"/>
    <property type="match status" value="1"/>
</dbReference>
<sequence length="132" mass="14811">MQINYINGLLQTSMMIYYKGRSLTIDNLVIDTGAAHSLLSSDVVNEIGIKFENGDKLIRNFGIGGDEYTFQKHVDQIKIGDLILKNIPIDFGIFHEDIIYINGLIGLDILKSCNMVIDLQHMVMYAGDSDKI</sequence>
<reference evidence="2" key="1">
    <citation type="submission" date="2016-10" db="EMBL/GenBank/DDBJ databases">
        <authorList>
            <person name="Varghese N."/>
            <person name="Submissions S."/>
        </authorList>
    </citation>
    <scope>NUCLEOTIDE SEQUENCE [LARGE SCALE GENOMIC DNA]</scope>
    <source>
        <strain evidence="2">CGMCC 1.11012</strain>
    </source>
</reference>
<keyword evidence="1" id="KW-0645">Protease</keyword>
<keyword evidence="2" id="KW-1185">Reference proteome</keyword>
<dbReference type="Gene3D" id="2.40.70.10">
    <property type="entry name" value="Acid Proteases"/>
    <property type="match status" value="1"/>
</dbReference>
<evidence type="ECO:0000313" key="1">
    <source>
        <dbReference type="EMBL" id="SDJ92449.1"/>
    </source>
</evidence>
<dbReference type="GO" id="GO:0006508">
    <property type="term" value="P:proteolysis"/>
    <property type="evidence" value="ECO:0007669"/>
    <property type="project" value="UniProtKB-KW"/>
</dbReference>
<dbReference type="Pfam" id="PF13975">
    <property type="entry name" value="gag-asp_proteas"/>
    <property type="match status" value="1"/>
</dbReference>
<dbReference type="STRING" id="1174501.SAMN05216192_12713"/>
<organism evidence="1 2">
    <name type="scientific">Paenibacillus typhae</name>
    <dbReference type="NCBI Taxonomy" id="1174501"/>
    <lineage>
        <taxon>Bacteria</taxon>
        <taxon>Bacillati</taxon>
        <taxon>Bacillota</taxon>
        <taxon>Bacilli</taxon>
        <taxon>Bacillales</taxon>
        <taxon>Paenibacillaceae</taxon>
        <taxon>Paenibacillus</taxon>
    </lineage>
</organism>
<dbReference type="CDD" id="cd05483">
    <property type="entry name" value="retropepsin_like_bacteria"/>
    <property type="match status" value="1"/>
</dbReference>
<dbReference type="EMBL" id="FNDX01000027">
    <property type="protein sequence ID" value="SDJ92449.1"/>
    <property type="molecule type" value="Genomic_DNA"/>
</dbReference>
<dbReference type="Proteomes" id="UP000199050">
    <property type="component" value="Unassembled WGS sequence"/>
</dbReference>
<protein>
    <submittedName>
        <fullName evidence="1">Aspartyl protease</fullName>
    </submittedName>
</protein>
<gene>
    <name evidence="1" type="ORF">SAMN05216192_12713</name>
</gene>
<name>A0A1G8XPB9_9BACL</name>
<dbReference type="InterPro" id="IPR021109">
    <property type="entry name" value="Peptidase_aspartic_dom_sf"/>
</dbReference>
<dbReference type="InterPro" id="IPR034122">
    <property type="entry name" value="Retropepsin-like_bacterial"/>
</dbReference>
<keyword evidence="1" id="KW-0378">Hydrolase</keyword>
<dbReference type="GO" id="GO:0008233">
    <property type="term" value="F:peptidase activity"/>
    <property type="evidence" value="ECO:0007669"/>
    <property type="project" value="UniProtKB-KW"/>
</dbReference>